<gene>
    <name evidence="8" type="ORF">GGD89_000939</name>
</gene>
<keyword evidence="3" id="KW-0479">Metal-binding</keyword>
<keyword evidence="4" id="KW-0560">Oxidoreductase</keyword>
<dbReference type="AlphaFoldDB" id="A0A7W6RBX8"/>
<dbReference type="FunFam" id="2.60.40.650:FF:000004">
    <property type="entry name" value="Sulfite oxidase, putative"/>
    <property type="match status" value="1"/>
</dbReference>
<evidence type="ECO:0000313" key="9">
    <source>
        <dbReference type="Proteomes" id="UP000554286"/>
    </source>
</evidence>
<dbReference type="GO" id="GO:0020037">
    <property type="term" value="F:heme binding"/>
    <property type="evidence" value="ECO:0007669"/>
    <property type="project" value="TreeGrafter"/>
</dbReference>
<dbReference type="SUPFAM" id="SSF56524">
    <property type="entry name" value="Oxidoreductase molybdopterin-binding domain"/>
    <property type="match status" value="1"/>
</dbReference>
<dbReference type="InterPro" id="IPR005066">
    <property type="entry name" value="MoCF_OxRdtse_dimer"/>
</dbReference>
<feature type="domain" description="Moybdenum cofactor oxidoreductase dimerisation" evidence="7">
    <location>
        <begin position="314"/>
        <end position="432"/>
    </location>
</feature>
<dbReference type="InterPro" id="IPR008335">
    <property type="entry name" value="Mopterin_OxRdtase_euk"/>
</dbReference>
<dbReference type="Pfam" id="PF03404">
    <property type="entry name" value="Mo-co_dimer"/>
    <property type="match status" value="1"/>
</dbReference>
<dbReference type="GO" id="GO:0008482">
    <property type="term" value="F:sulfite oxidase activity"/>
    <property type="evidence" value="ECO:0007669"/>
    <property type="project" value="TreeGrafter"/>
</dbReference>
<dbReference type="EMBL" id="JACIGK010000005">
    <property type="protein sequence ID" value="MBB4265321.1"/>
    <property type="molecule type" value="Genomic_DNA"/>
</dbReference>
<dbReference type="Pfam" id="PF00174">
    <property type="entry name" value="Oxidored_molyb"/>
    <property type="match status" value="1"/>
</dbReference>
<dbReference type="GO" id="GO:0043546">
    <property type="term" value="F:molybdopterin cofactor binding"/>
    <property type="evidence" value="ECO:0007669"/>
    <property type="project" value="TreeGrafter"/>
</dbReference>
<dbReference type="PROSITE" id="PS51318">
    <property type="entry name" value="TAT"/>
    <property type="match status" value="1"/>
</dbReference>
<comment type="cofactor">
    <cofactor evidence="1">
        <name>Mo-molybdopterin</name>
        <dbReference type="ChEBI" id="CHEBI:71302"/>
    </cofactor>
</comment>
<sequence>MTETNQAPATGTGSRAAGHPSSRGRRQFLRAGAGVAAGAAATVAGGAALGRPGVAGATEIDPGNLPPNVPMWGHYLGDGVDAEPYGSPSPHEAHVVRRNVPWLTATTESSVNFTPIQDLHGFVTPNGLCFERHHAGTAEVNPAEYRLMINGLVDKPMIFTMEDILRFPCESRFYFMECAANSGMEWRGAQLNGVQYTHGMIHCVQYTGVPLRVILDQVGVKPNGKWLMAEGGDASGMNRSIPLEKALDDTLLAFAMNGEMLRPSNGYPLRLVLPGWEGNMWVKWIRRIEVGDQPWFAREETSKYTDLLADGRARYFTWEMDAKSVITGPCPEKPVLHKGVNQIKGLAWSGRGTVKRVDVSLDGGRNWMQARLPDPVLPKCLTCFNAEFEWNGEEVLLQSRVIDDTGYVQPTMQALQKVRGVNSIYHNNSIQTWLVNKTGEVENVRLG</sequence>
<evidence type="ECO:0000256" key="4">
    <source>
        <dbReference type="ARBA" id="ARBA00023002"/>
    </source>
</evidence>
<keyword evidence="9" id="KW-1185">Reference proteome</keyword>
<dbReference type="GO" id="GO:0006790">
    <property type="term" value="P:sulfur compound metabolic process"/>
    <property type="evidence" value="ECO:0007669"/>
    <property type="project" value="TreeGrafter"/>
</dbReference>
<dbReference type="GO" id="GO:0030151">
    <property type="term" value="F:molybdenum ion binding"/>
    <property type="evidence" value="ECO:0007669"/>
    <property type="project" value="InterPro"/>
</dbReference>
<dbReference type="InterPro" id="IPR006311">
    <property type="entry name" value="TAT_signal"/>
</dbReference>
<dbReference type="RefSeq" id="WP_184042946.1">
    <property type="nucleotide sequence ID" value="NZ_JACIGK010000005.1"/>
</dbReference>
<comment type="caution">
    <text evidence="8">The sequence shown here is derived from an EMBL/GenBank/DDBJ whole genome shotgun (WGS) entry which is preliminary data.</text>
</comment>
<reference evidence="8 9" key="1">
    <citation type="submission" date="2020-08" db="EMBL/GenBank/DDBJ databases">
        <title>Genome sequencing of Purple Non-Sulfur Bacteria from various extreme environments.</title>
        <authorList>
            <person name="Mayer M."/>
        </authorList>
    </citation>
    <scope>NUCLEOTIDE SEQUENCE [LARGE SCALE GENOMIC DNA]</scope>
    <source>
        <strain evidence="8 9">JA131</strain>
    </source>
</reference>
<organism evidence="8 9">
    <name type="scientific">Roseospira visakhapatnamensis</name>
    <dbReference type="NCBI Taxonomy" id="390880"/>
    <lineage>
        <taxon>Bacteria</taxon>
        <taxon>Pseudomonadati</taxon>
        <taxon>Pseudomonadota</taxon>
        <taxon>Alphaproteobacteria</taxon>
        <taxon>Rhodospirillales</taxon>
        <taxon>Rhodospirillaceae</taxon>
        <taxon>Roseospira</taxon>
    </lineage>
</organism>
<evidence type="ECO:0000256" key="1">
    <source>
        <dbReference type="ARBA" id="ARBA00001924"/>
    </source>
</evidence>
<dbReference type="Proteomes" id="UP000554286">
    <property type="component" value="Unassembled WGS sequence"/>
</dbReference>
<dbReference type="Gene3D" id="2.60.40.650">
    <property type="match status" value="1"/>
</dbReference>
<dbReference type="SUPFAM" id="SSF81296">
    <property type="entry name" value="E set domains"/>
    <property type="match status" value="1"/>
</dbReference>
<proteinExistence type="predicted"/>
<evidence type="ECO:0000256" key="2">
    <source>
        <dbReference type="ARBA" id="ARBA00022505"/>
    </source>
</evidence>
<dbReference type="NCBIfam" id="TIGR04555">
    <property type="entry name" value="sulfite_DH_soxC"/>
    <property type="match status" value="1"/>
</dbReference>
<feature type="domain" description="Oxidoreductase molybdopterin-binding" evidence="6">
    <location>
        <begin position="134"/>
        <end position="294"/>
    </location>
</feature>
<feature type="compositionally biased region" description="Polar residues" evidence="5">
    <location>
        <begin position="1"/>
        <end position="13"/>
    </location>
</feature>
<accession>A0A7W6RBX8</accession>
<protein>
    <submittedName>
        <fullName evidence="8">Sulfane dehydrogenase subunit SoxC</fullName>
    </submittedName>
</protein>
<dbReference type="FunFam" id="3.90.420.10:FF:000006">
    <property type="entry name" value="Sulfur dehydrogenase subunit SoxC"/>
    <property type="match status" value="1"/>
</dbReference>
<dbReference type="InterPro" id="IPR036374">
    <property type="entry name" value="OxRdtase_Mopterin-bd_sf"/>
</dbReference>
<evidence type="ECO:0000256" key="3">
    <source>
        <dbReference type="ARBA" id="ARBA00022723"/>
    </source>
</evidence>
<feature type="region of interest" description="Disordered" evidence="5">
    <location>
        <begin position="1"/>
        <end position="23"/>
    </location>
</feature>
<name>A0A7W6RBX8_9PROT</name>
<evidence type="ECO:0000259" key="7">
    <source>
        <dbReference type="Pfam" id="PF03404"/>
    </source>
</evidence>
<evidence type="ECO:0000256" key="5">
    <source>
        <dbReference type="SAM" id="MobiDB-lite"/>
    </source>
</evidence>
<dbReference type="InterPro" id="IPR030835">
    <property type="entry name" value="Sulfite_DH_SoxC"/>
</dbReference>
<dbReference type="PANTHER" id="PTHR19372">
    <property type="entry name" value="SULFITE REDUCTASE"/>
    <property type="match status" value="1"/>
</dbReference>
<evidence type="ECO:0000313" key="8">
    <source>
        <dbReference type="EMBL" id="MBB4265321.1"/>
    </source>
</evidence>
<dbReference type="PRINTS" id="PR00407">
    <property type="entry name" value="EUMOPTERIN"/>
</dbReference>
<dbReference type="PANTHER" id="PTHR19372:SF7">
    <property type="entry name" value="SULFITE OXIDASE, MITOCHONDRIAL"/>
    <property type="match status" value="1"/>
</dbReference>
<dbReference type="InterPro" id="IPR000572">
    <property type="entry name" value="OxRdtase_Mopterin-bd_dom"/>
</dbReference>
<dbReference type="Gene3D" id="3.90.420.10">
    <property type="entry name" value="Oxidoreductase, molybdopterin-binding domain"/>
    <property type="match status" value="1"/>
</dbReference>
<keyword evidence="2" id="KW-0500">Molybdenum</keyword>
<dbReference type="InterPro" id="IPR014756">
    <property type="entry name" value="Ig_E-set"/>
</dbReference>
<evidence type="ECO:0000259" key="6">
    <source>
        <dbReference type="Pfam" id="PF00174"/>
    </source>
</evidence>